<reference evidence="3" key="1">
    <citation type="submission" date="2021-02" db="EMBL/GenBank/DDBJ databases">
        <title>Draft genome sequence of Microbispora sp. RL4-1S isolated from rice leaves in Thailand.</title>
        <authorList>
            <person name="Muangham S."/>
            <person name="Duangmal K."/>
        </authorList>
    </citation>
    <scope>NUCLEOTIDE SEQUENCE</scope>
    <source>
        <strain evidence="3">RL4-1S</strain>
    </source>
</reference>
<accession>A0A940WM65</accession>
<keyword evidence="4" id="KW-1185">Reference proteome</keyword>
<dbReference type="PROSITE" id="PS51781">
    <property type="entry name" value="SH3B"/>
    <property type="match status" value="1"/>
</dbReference>
<evidence type="ECO:0000313" key="3">
    <source>
        <dbReference type="EMBL" id="MBP2705543.1"/>
    </source>
</evidence>
<dbReference type="RefSeq" id="WP_210156823.1">
    <property type="nucleotide sequence ID" value="NZ_JAFCNB010000008.1"/>
</dbReference>
<proteinExistence type="predicted"/>
<feature type="domain" description="SH3b" evidence="2">
    <location>
        <begin position="137"/>
        <end position="206"/>
    </location>
</feature>
<evidence type="ECO:0000256" key="1">
    <source>
        <dbReference type="SAM" id="SignalP"/>
    </source>
</evidence>
<dbReference type="Gene3D" id="2.30.30.40">
    <property type="entry name" value="SH3 Domains"/>
    <property type="match status" value="2"/>
</dbReference>
<protein>
    <recommendedName>
        <fullName evidence="2">SH3b domain-containing protein</fullName>
    </recommendedName>
</protein>
<dbReference type="InterPro" id="IPR003646">
    <property type="entry name" value="SH3-like_bac-type"/>
</dbReference>
<dbReference type="AlphaFoldDB" id="A0A940WM65"/>
<organism evidence="3 4">
    <name type="scientific">Microbispora oryzae</name>
    <dbReference type="NCBI Taxonomy" id="2806554"/>
    <lineage>
        <taxon>Bacteria</taxon>
        <taxon>Bacillati</taxon>
        <taxon>Actinomycetota</taxon>
        <taxon>Actinomycetes</taxon>
        <taxon>Streptosporangiales</taxon>
        <taxon>Streptosporangiaceae</taxon>
        <taxon>Microbispora</taxon>
    </lineage>
</organism>
<dbReference type="Proteomes" id="UP000674234">
    <property type="component" value="Unassembled WGS sequence"/>
</dbReference>
<feature type="chain" id="PRO_5037797009" description="SH3b domain-containing protein" evidence="1">
    <location>
        <begin position="30"/>
        <end position="208"/>
    </location>
</feature>
<name>A0A940WM65_9ACTN</name>
<keyword evidence="1" id="KW-0732">Signal</keyword>
<sequence length="208" mass="22002">MTVAERLTPLISAGAAAGWLVLAVPPALADAPAAPPARAATLVRPEPGPEGPALACSYRVRGISPWSHLNVREGPGRIHDVVGALRLSDGRFAGACTPSAGWVTVRYSGGRLGWVATRYLRKLDLVPPSAIVRPSLSCTYRVVNVRRGSYLNVRRGPGLRYRPVGSLTATDGRFAGGCGRLHGWVAVETSSGKPGWASGHYLHRIDPD</sequence>
<dbReference type="EMBL" id="JAFCNB010000008">
    <property type="protein sequence ID" value="MBP2705543.1"/>
    <property type="molecule type" value="Genomic_DNA"/>
</dbReference>
<comment type="caution">
    <text evidence="3">The sequence shown here is derived from an EMBL/GenBank/DDBJ whole genome shotgun (WGS) entry which is preliminary data.</text>
</comment>
<evidence type="ECO:0000259" key="2">
    <source>
        <dbReference type="PROSITE" id="PS51781"/>
    </source>
</evidence>
<gene>
    <name evidence="3" type="ORF">JOL79_17160</name>
</gene>
<feature type="signal peptide" evidence="1">
    <location>
        <begin position="1"/>
        <end position="29"/>
    </location>
</feature>
<evidence type="ECO:0000313" key="4">
    <source>
        <dbReference type="Proteomes" id="UP000674234"/>
    </source>
</evidence>